<dbReference type="Proteomes" id="UP000326779">
    <property type="component" value="Chromosome"/>
</dbReference>
<sequence length="68" mass="7335">MTKEPSELRANDENGYLKFTDRGLGYFAKNGELKAMITNGGNVETEEVKQDDGKSKDASPLAGPGQSQ</sequence>
<evidence type="ECO:0000313" key="3">
    <source>
        <dbReference type="Proteomes" id="UP000326779"/>
    </source>
</evidence>
<reference evidence="2 3" key="1">
    <citation type="submission" date="2019-10" db="EMBL/GenBank/DDBJ databases">
        <title>The completed genome of Lactobacillus harbinensis M1.</title>
        <authorList>
            <person name="Zheng Y."/>
        </authorList>
    </citation>
    <scope>NUCLEOTIDE SEQUENCE [LARGE SCALE GENOMIC DNA]</scope>
    <source>
        <strain evidence="2 3">M1</strain>
    </source>
</reference>
<accession>A0A5P8M3N3</accession>
<feature type="region of interest" description="Disordered" evidence="1">
    <location>
        <begin position="41"/>
        <end position="68"/>
    </location>
</feature>
<feature type="compositionally biased region" description="Basic and acidic residues" evidence="1">
    <location>
        <begin position="46"/>
        <end position="57"/>
    </location>
</feature>
<dbReference type="KEGG" id="lhb:D1010_06705"/>
<dbReference type="AlphaFoldDB" id="A0A5P8M3N3"/>
<proteinExistence type="predicted"/>
<dbReference type="EMBL" id="CP045143">
    <property type="protein sequence ID" value="QFR23118.1"/>
    <property type="molecule type" value="Genomic_DNA"/>
</dbReference>
<organism evidence="2 3">
    <name type="scientific">Schleiferilactobacillus harbinensis</name>
    <dbReference type="NCBI Taxonomy" id="304207"/>
    <lineage>
        <taxon>Bacteria</taxon>
        <taxon>Bacillati</taxon>
        <taxon>Bacillota</taxon>
        <taxon>Bacilli</taxon>
        <taxon>Lactobacillales</taxon>
        <taxon>Lactobacillaceae</taxon>
        <taxon>Schleiferilactobacillus</taxon>
    </lineage>
</organism>
<protein>
    <submittedName>
        <fullName evidence="2">Uncharacterized protein</fullName>
    </submittedName>
</protein>
<name>A0A5P8M3N3_9LACO</name>
<evidence type="ECO:0000256" key="1">
    <source>
        <dbReference type="SAM" id="MobiDB-lite"/>
    </source>
</evidence>
<dbReference type="RefSeq" id="WP_152260543.1">
    <property type="nucleotide sequence ID" value="NZ_CP045143.1"/>
</dbReference>
<evidence type="ECO:0000313" key="2">
    <source>
        <dbReference type="EMBL" id="QFR23118.1"/>
    </source>
</evidence>
<gene>
    <name evidence="2" type="ORF">D1010_06705</name>
</gene>